<dbReference type="KEGG" id="pgr:PGTG_02350"/>
<dbReference type="HOGENOM" id="CLU_1928639_0_0_1"/>
<gene>
    <name evidence="1" type="ORF">PGTG_02350</name>
</gene>
<dbReference type="VEuPathDB" id="FungiDB:PGTG_02350"/>
<dbReference type="Proteomes" id="UP000008783">
    <property type="component" value="Unassembled WGS sequence"/>
</dbReference>
<dbReference type="RefSeq" id="XP_003321308.1">
    <property type="nucleotide sequence ID" value="XM_003321260.1"/>
</dbReference>
<dbReference type="eggNOG" id="ENOG502QQB8">
    <property type="taxonomic scope" value="Eukaryota"/>
</dbReference>
<dbReference type="GeneID" id="10529074"/>
<accession>E3JXW4</accession>
<sequence>MRSPTRRERKMMMPSGDGLDVWKWFRSGGGGRPREPTGARELRNHGGERYGDFVRKSFWGGPAKSRLADPKRWADEIIDTPRPQLLISSDTPSPPHLVRHTITSSFCLTHQRKYVRLCGDGLDRAGDHRGE</sequence>
<evidence type="ECO:0000313" key="1">
    <source>
        <dbReference type="EMBL" id="EFP76889.1"/>
    </source>
</evidence>
<evidence type="ECO:0000313" key="2">
    <source>
        <dbReference type="Proteomes" id="UP000008783"/>
    </source>
</evidence>
<dbReference type="AlphaFoldDB" id="E3JXW4"/>
<proteinExistence type="predicted"/>
<reference key="1">
    <citation type="submission" date="2007-01" db="EMBL/GenBank/DDBJ databases">
        <title>The Genome Sequence of Puccinia graminis f. sp. tritici Strain CRL 75-36-700-3.</title>
        <authorList>
            <consortium name="The Broad Institute Genome Sequencing Platform"/>
            <person name="Birren B."/>
            <person name="Lander E."/>
            <person name="Galagan J."/>
            <person name="Nusbaum C."/>
            <person name="Devon K."/>
            <person name="Cuomo C."/>
            <person name="Jaffe D."/>
            <person name="Butler J."/>
            <person name="Alvarez P."/>
            <person name="Gnerre S."/>
            <person name="Grabherr M."/>
            <person name="Mauceli E."/>
            <person name="Brockman W."/>
            <person name="Young S."/>
            <person name="LaButti K."/>
            <person name="Sykes S."/>
            <person name="DeCaprio D."/>
            <person name="Crawford M."/>
            <person name="Koehrsen M."/>
            <person name="Engels R."/>
            <person name="Montgomery P."/>
            <person name="Pearson M."/>
            <person name="Howarth C."/>
            <person name="Larson L."/>
            <person name="White J."/>
            <person name="Zeng Q."/>
            <person name="Kodira C."/>
            <person name="Yandava C."/>
            <person name="Alvarado L."/>
            <person name="O'Leary S."/>
            <person name="Szabo L."/>
            <person name="Dean R."/>
            <person name="Schein J."/>
        </authorList>
    </citation>
    <scope>NUCLEOTIDE SEQUENCE</scope>
    <source>
        <strain>CRL 75-36-700-3</strain>
    </source>
</reference>
<keyword evidence="2" id="KW-1185">Reference proteome</keyword>
<organism evidence="1 2">
    <name type="scientific">Puccinia graminis f. sp. tritici (strain CRL 75-36-700-3 / race SCCL)</name>
    <name type="common">Black stem rust fungus</name>
    <dbReference type="NCBI Taxonomy" id="418459"/>
    <lineage>
        <taxon>Eukaryota</taxon>
        <taxon>Fungi</taxon>
        <taxon>Dikarya</taxon>
        <taxon>Basidiomycota</taxon>
        <taxon>Pucciniomycotina</taxon>
        <taxon>Pucciniomycetes</taxon>
        <taxon>Pucciniales</taxon>
        <taxon>Pucciniaceae</taxon>
        <taxon>Puccinia</taxon>
    </lineage>
</organism>
<dbReference type="InParanoid" id="E3JXW4"/>
<name>E3JXW4_PUCGT</name>
<dbReference type="OrthoDB" id="10588107at2759"/>
<protein>
    <submittedName>
        <fullName evidence="1">Uncharacterized protein</fullName>
    </submittedName>
</protein>
<reference evidence="2" key="2">
    <citation type="journal article" date="2011" name="Proc. Natl. Acad. Sci. U.S.A.">
        <title>Obligate biotrophy features unraveled by the genomic analysis of rust fungi.</title>
        <authorList>
            <person name="Duplessis S."/>
            <person name="Cuomo C.A."/>
            <person name="Lin Y.-C."/>
            <person name="Aerts A."/>
            <person name="Tisserant E."/>
            <person name="Veneault-Fourrey C."/>
            <person name="Joly D.L."/>
            <person name="Hacquard S."/>
            <person name="Amselem J."/>
            <person name="Cantarel B.L."/>
            <person name="Chiu R."/>
            <person name="Coutinho P.M."/>
            <person name="Feau N."/>
            <person name="Field M."/>
            <person name="Frey P."/>
            <person name="Gelhaye E."/>
            <person name="Goldberg J."/>
            <person name="Grabherr M.G."/>
            <person name="Kodira C.D."/>
            <person name="Kohler A."/>
            <person name="Kuees U."/>
            <person name="Lindquist E.A."/>
            <person name="Lucas S.M."/>
            <person name="Mago R."/>
            <person name="Mauceli E."/>
            <person name="Morin E."/>
            <person name="Murat C."/>
            <person name="Pangilinan J.L."/>
            <person name="Park R."/>
            <person name="Pearson M."/>
            <person name="Quesneville H."/>
            <person name="Rouhier N."/>
            <person name="Sakthikumar S."/>
            <person name="Salamov A.A."/>
            <person name="Schmutz J."/>
            <person name="Selles B."/>
            <person name="Shapiro H."/>
            <person name="Tanguay P."/>
            <person name="Tuskan G.A."/>
            <person name="Henrissat B."/>
            <person name="Van de Peer Y."/>
            <person name="Rouze P."/>
            <person name="Ellis J.G."/>
            <person name="Dodds P.N."/>
            <person name="Schein J.E."/>
            <person name="Zhong S."/>
            <person name="Hamelin R.C."/>
            <person name="Grigoriev I.V."/>
            <person name="Szabo L.J."/>
            <person name="Martin F."/>
        </authorList>
    </citation>
    <scope>NUCLEOTIDE SEQUENCE [LARGE SCALE GENOMIC DNA]</scope>
    <source>
        <strain evidence="2">CRL 75-36-700-3 / race SCCL</strain>
    </source>
</reference>
<dbReference type="EMBL" id="DS178266">
    <property type="protein sequence ID" value="EFP76889.1"/>
    <property type="molecule type" value="Genomic_DNA"/>
</dbReference>